<evidence type="ECO:0000313" key="2">
    <source>
        <dbReference type="EMBL" id="KAH0884213.1"/>
    </source>
</evidence>
<gene>
    <name evidence="2" type="ORF">HID58_060309</name>
</gene>
<keyword evidence="1" id="KW-0812">Transmembrane</keyword>
<feature type="transmembrane region" description="Helical" evidence="1">
    <location>
        <begin position="106"/>
        <end position="124"/>
    </location>
</feature>
<name>A0ABQ7ZW20_BRANA</name>
<evidence type="ECO:0000256" key="1">
    <source>
        <dbReference type="SAM" id="Phobius"/>
    </source>
</evidence>
<proteinExistence type="predicted"/>
<reference evidence="2 3" key="1">
    <citation type="submission" date="2021-05" db="EMBL/GenBank/DDBJ databases">
        <title>Genome Assembly of Synthetic Allotetraploid Brassica napus Reveals Homoeologous Exchanges between Subgenomes.</title>
        <authorList>
            <person name="Davis J.T."/>
        </authorList>
    </citation>
    <scope>NUCLEOTIDE SEQUENCE [LARGE SCALE GENOMIC DNA]</scope>
    <source>
        <strain evidence="3">cv. Da-Ae</strain>
        <tissue evidence="2">Seedling</tissue>
    </source>
</reference>
<sequence>MMPQIDPRSVNGGPSMHLNSRCIFLKHIRDIDPCILSMAEYLEDRTLYGSWNTFICLKLQVKEDDGLLSFYNGIPLRYCLDNESDPDISQAASDTSRRIFVSVKGCLSLIIILYIILLVILFGYECFRCFINHKTNLNSANK</sequence>
<keyword evidence="3" id="KW-1185">Reference proteome</keyword>
<organism evidence="2 3">
    <name type="scientific">Brassica napus</name>
    <name type="common">Rape</name>
    <dbReference type="NCBI Taxonomy" id="3708"/>
    <lineage>
        <taxon>Eukaryota</taxon>
        <taxon>Viridiplantae</taxon>
        <taxon>Streptophyta</taxon>
        <taxon>Embryophyta</taxon>
        <taxon>Tracheophyta</taxon>
        <taxon>Spermatophyta</taxon>
        <taxon>Magnoliopsida</taxon>
        <taxon>eudicotyledons</taxon>
        <taxon>Gunneridae</taxon>
        <taxon>Pentapetalae</taxon>
        <taxon>rosids</taxon>
        <taxon>malvids</taxon>
        <taxon>Brassicales</taxon>
        <taxon>Brassicaceae</taxon>
        <taxon>Brassiceae</taxon>
        <taxon>Brassica</taxon>
    </lineage>
</organism>
<evidence type="ECO:0000313" key="3">
    <source>
        <dbReference type="Proteomes" id="UP000824890"/>
    </source>
</evidence>
<dbReference type="Proteomes" id="UP000824890">
    <property type="component" value="Unassembled WGS sequence"/>
</dbReference>
<keyword evidence="1" id="KW-0472">Membrane</keyword>
<accession>A0ABQ7ZW20</accession>
<protein>
    <submittedName>
        <fullName evidence="2">Uncharacterized protein</fullName>
    </submittedName>
</protein>
<dbReference type="EMBL" id="JAGKQM010000014">
    <property type="protein sequence ID" value="KAH0884213.1"/>
    <property type="molecule type" value="Genomic_DNA"/>
</dbReference>
<keyword evidence="1" id="KW-1133">Transmembrane helix</keyword>
<comment type="caution">
    <text evidence="2">The sequence shown here is derived from an EMBL/GenBank/DDBJ whole genome shotgun (WGS) entry which is preliminary data.</text>
</comment>